<reference evidence="1" key="1">
    <citation type="submission" date="2023-05" db="EMBL/GenBank/DDBJ databases">
        <authorList>
            <consortium name="ELIXIR-Norway"/>
        </authorList>
    </citation>
    <scope>NUCLEOTIDE SEQUENCE</scope>
</reference>
<evidence type="ECO:0000313" key="1">
    <source>
        <dbReference type="EMBL" id="CAN0525162.1"/>
    </source>
</evidence>
<accession>A0AC59ZZW9</accession>
<reference evidence="1" key="2">
    <citation type="submission" date="2025-03" db="EMBL/GenBank/DDBJ databases">
        <authorList>
            <consortium name="ELIXIR-Norway"/>
            <consortium name="Elixir Norway"/>
        </authorList>
    </citation>
    <scope>NUCLEOTIDE SEQUENCE</scope>
</reference>
<evidence type="ECO:0000313" key="2">
    <source>
        <dbReference type="Proteomes" id="UP001162501"/>
    </source>
</evidence>
<proteinExistence type="predicted"/>
<sequence>MLEKLLEMQELDAEETVYACRNLPVRIRALRPPGDRRRRILHTPGTADEVIPSRTLKDCYAGTWQLQGTSGRVN</sequence>
<name>A0AC59ZZW9_RANTA</name>
<organism evidence="1 2">
    <name type="scientific">Rangifer tarandus platyrhynchus</name>
    <name type="common">Svalbard reindeer</name>
    <dbReference type="NCBI Taxonomy" id="3082113"/>
    <lineage>
        <taxon>Eukaryota</taxon>
        <taxon>Metazoa</taxon>
        <taxon>Chordata</taxon>
        <taxon>Craniata</taxon>
        <taxon>Vertebrata</taxon>
        <taxon>Euteleostomi</taxon>
        <taxon>Mammalia</taxon>
        <taxon>Eutheria</taxon>
        <taxon>Laurasiatheria</taxon>
        <taxon>Artiodactyla</taxon>
        <taxon>Ruminantia</taxon>
        <taxon>Pecora</taxon>
        <taxon>Cervidae</taxon>
        <taxon>Odocoileinae</taxon>
        <taxon>Rangifer</taxon>
    </lineage>
</organism>
<dbReference type="Proteomes" id="UP001162501">
    <property type="component" value="Chromosome 5"/>
</dbReference>
<protein>
    <submittedName>
        <fullName evidence="1">Uncharacterized protein</fullName>
    </submittedName>
</protein>
<dbReference type="EMBL" id="OX596089">
    <property type="protein sequence ID" value="CAN0525162.1"/>
    <property type="molecule type" value="Genomic_DNA"/>
</dbReference>
<gene>
    <name evidence="1" type="ORF">MRATA1EN22A_LOCUS24015</name>
</gene>